<evidence type="ECO:0000313" key="4">
    <source>
        <dbReference type="Proteomes" id="UP000198409"/>
    </source>
</evidence>
<evidence type="ECO:0000313" key="3">
    <source>
        <dbReference type="EMBL" id="SNR66748.1"/>
    </source>
</evidence>
<evidence type="ECO:0000256" key="1">
    <source>
        <dbReference type="SAM" id="Phobius"/>
    </source>
</evidence>
<accession>A0A238Y7E2</accession>
<reference evidence="4" key="1">
    <citation type="submission" date="2017-06" db="EMBL/GenBank/DDBJ databases">
        <authorList>
            <person name="Varghese N."/>
            <person name="Submissions S."/>
        </authorList>
    </citation>
    <scope>NUCLEOTIDE SEQUENCE [LARGE SCALE GENOMIC DNA]</scope>
    <source>
        <strain evidence="4">DSM 26170</strain>
    </source>
</reference>
<organism evidence="3 4">
    <name type="scientific">Paracoccus sediminis</name>
    <dbReference type="NCBI Taxonomy" id="1214787"/>
    <lineage>
        <taxon>Bacteria</taxon>
        <taxon>Pseudomonadati</taxon>
        <taxon>Pseudomonadota</taxon>
        <taxon>Alphaproteobacteria</taxon>
        <taxon>Rhodobacterales</taxon>
        <taxon>Paracoccaceae</taxon>
        <taxon>Paracoccus</taxon>
    </lineage>
</organism>
<keyword evidence="1" id="KW-0812">Transmembrane</keyword>
<dbReference type="AlphaFoldDB" id="A0A238Y7E2"/>
<sequence length="222" mass="22477">MVKKVKLMGVAAAALLAGGVSAQAALIDFTAFPVGTPGPLMGSVGGISWTLSGTPQQVQVPQACDGPANGLACVNDGVGISGPEITGNGRAYATITFSQNVALVGAYFYDLFIAADGSNAEIAYIAKGMTDTIPGDVTVNADETFENNNGFKFQDGFKLVGDTFSFFVDPNGNDNVGRPDAALAALDIAPVPLPAGGLLIASALGGLGLLRRKQKAARLANA</sequence>
<keyword evidence="1" id="KW-1133">Transmembrane helix</keyword>
<dbReference type="NCBIfam" id="TIGR03370">
    <property type="entry name" value="VPLPA-CTERM"/>
    <property type="match status" value="1"/>
</dbReference>
<protein>
    <submittedName>
        <fullName evidence="3">VPLPA-CTERM protein sorting domain-containing protein</fullName>
    </submittedName>
</protein>
<evidence type="ECO:0000256" key="2">
    <source>
        <dbReference type="SAM" id="SignalP"/>
    </source>
</evidence>
<dbReference type="Proteomes" id="UP000198409">
    <property type="component" value="Unassembled WGS sequence"/>
</dbReference>
<dbReference type="EMBL" id="FZNM01000015">
    <property type="protein sequence ID" value="SNR66748.1"/>
    <property type="molecule type" value="Genomic_DNA"/>
</dbReference>
<dbReference type="InterPro" id="IPR022472">
    <property type="entry name" value="VPLPA-CTERM"/>
</dbReference>
<proteinExistence type="predicted"/>
<keyword evidence="2" id="KW-0732">Signal</keyword>
<feature type="signal peptide" evidence="2">
    <location>
        <begin position="1"/>
        <end position="24"/>
    </location>
</feature>
<keyword evidence="1" id="KW-0472">Membrane</keyword>
<name>A0A238Y7E2_9RHOB</name>
<feature type="chain" id="PRO_5012263517" evidence="2">
    <location>
        <begin position="25"/>
        <end position="222"/>
    </location>
</feature>
<feature type="transmembrane region" description="Helical" evidence="1">
    <location>
        <begin position="191"/>
        <end position="210"/>
    </location>
</feature>
<gene>
    <name evidence="3" type="ORF">SAMN06265378_11535</name>
</gene>